<evidence type="ECO:0000313" key="4">
    <source>
        <dbReference type="Proteomes" id="UP000662637"/>
    </source>
</evidence>
<organism evidence="3 4">
    <name type="scientific">Marmota monax</name>
    <name type="common">Woodchuck</name>
    <dbReference type="NCBI Taxonomy" id="9995"/>
    <lineage>
        <taxon>Eukaryota</taxon>
        <taxon>Metazoa</taxon>
        <taxon>Chordata</taxon>
        <taxon>Craniata</taxon>
        <taxon>Vertebrata</taxon>
        <taxon>Euteleostomi</taxon>
        <taxon>Mammalia</taxon>
        <taxon>Eutheria</taxon>
        <taxon>Euarchontoglires</taxon>
        <taxon>Glires</taxon>
        <taxon>Rodentia</taxon>
        <taxon>Sciuromorpha</taxon>
        <taxon>Sciuridae</taxon>
        <taxon>Xerinae</taxon>
        <taxon>Marmotini</taxon>
        <taxon>Marmota</taxon>
    </lineage>
</organism>
<evidence type="ECO:0000256" key="2">
    <source>
        <dbReference type="SAM" id="SignalP"/>
    </source>
</evidence>
<dbReference type="EMBL" id="WJEC01001671">
    <property type="protein sequence ID" value="KAF7478277.1"/>
    <property type="molecule type" value="Genomic_DNA"/>
</dbReference>
<dbReference type="AlphaFoldDB" id="A0A834QHZ2"/>
<proteinExistence type="predicted"/>
<feature type="region of interest" description="Disordered" evidence="1">
    <location>
        <begin position="144"/>
        <end position="166"/>
    </location>
</feature>
<feature type="chain" id="PRO_5032719400" evidence="2">
    <location>
        <begin position="18"/>
        <end position="192"/>
    </location>
</feature>
<reference evidence="3" key="1">
    <citation type="submission" date="2020-08" db="EMBL/GenBank/DDBJ databases">
        <authorList>
            <person name="Shumante A."/>
            <person name="Zimin A.V."/>
            <person name="Puiu D."/>
            <person name="Salzberg S.L."/>
        </authorList>
    </citation>
    <scope>NUCLEOTIDE SEQUENCE</scope>
    <source>
        <strain evidence="3">WC2-LM</strain>
        <tissue evidence="3">Liver</tissue>
    </source>
</reference>
<name>A0A834QHZ2_MARMO</name>
<protein>
    <submittedName>
        <fullName evidence="3">Uncharacterized protein</fullName>
    </submittedName>
</protein>
<evidence type="ECO:0000313" key="3">
    <source>
        <dbReference type="EMBL" id="KAF7478277.1"/>
    </source>
</evidence>
<dbReference type="Proteomes" id="UP000662637">
    <property type="component" value="Unassembled WGS sequence"/>
</dbReference>
<feature type="signal peptide" evidence="2">
    <location>
        <begin position="1"/>
        <end position="17"/>
    </location>
</feature>
<gene>
    <name evidence="3" type="ORF">GHT09_010728</name>
</gene>
<comment type="caution">
    <text evidence="3">The sequence shown here is derived from an EMBL/GenBank/DDBJ whole genome shotgun (WGS) entry which is preliminary data.</text>
</comment>
<sequence length="192" mass="20548">MTSLGGWLLGHLQMLQSSHLCSQARPPSPGLPLVTSLPQTQKLLLDTVLAVGAGLVVTEVGKQPFGRAGGSLTGSRGATLVLALQGPSIRTTRGKNKDCECPSFTGAQETEEEQAHKVLSFLLQDRDIVHVTVTSACPWHLAGRRGSAPVSAPMRPTRSSSPLPPSPTSCLLLHIFIMRRAIREIAHPRRRA</sequence>
<keyword evidence="2" id="KW-0732">Signal</keyword>
<evidence type="ECO:0000256" key="1">
    <source>
        <dbReference type="SAM" id="MobiDB-lite"/>
    </source>
</evidence>
<accession>A0A834QHZ2</accession>